<keyword evidence="1" id="KW-0812">Transmembrane</keyword>
<organism evidence="2">
    <name type="scientific">marine sediment metagenome</name>
    <dbReference type="NCBI Taxonomy" id="412755"/>
    <lineage>
        <taxon>unclassified sequences</taxon>
        <taxon>metagenomes</taxon>
        <taxon>ecological metagenomes</taxon>
    </lineage>
</organism>
<reference evidence="2" key="1">
    <citation type="journal article" date="2015" name="Nature">
        <title>Complex archaea that bridge the gap between prokaryotes and eukaryotes.</title>
        <authorList>
            <person name="Spang A."/>
            <person name="Saw J.H."/>
            <person name="Jorgensen S.L."/>
            <person name="Zaremba-Niedzwiedzka K."/>
            <person name="Martijn J."/>
            <person name="Lind A.E."/>
            <person name="van Eijk R."/>
            <person name="Schleper C."/>
            <person name="Guy L."/>
            <person name="Ettema T.J."/>
        </authorList>
    </citation>
    <scope>NUCLEOTIDE SEQUENCE</scope>
</reference>
<evidence type="ECO:0000256" key="1">
    <source>
        <dbReference type="SAM" id="Phobius"/>
    </source>
</evidence>
<evidence type="ECO:0008006" key="3">
    <source>
        <dbReference type="Google" id="ProtNLM"/>
    </source>
</evidence>
<feature type="transmembrane region" description="Helical" evidence="1">
    <location>
        <begin position="12"/>
        <end position="31"/>
    </location>
</feature>
<proteinExistence type="predicted"/>
<name>A0A0F9JWW8_9ZZZZ</name>
<gene>
    <name evidence="2" type="ORF">LCGC14_1402420</name>
</gene>
<sequence>MKPHESLDRLSLVLIGMATGVIFGAIIQSQSHPLTEFDILITVTLLVVTEFLLREWPYKK</sequence>
<dbReference type="AlphaFoldDB" id="A0A0F9JWW8"/>
<comment type="caution">
    <text evidence="2">The sequence shown here is derived from an EMBL/GenBank/DDBJ whole genome shotgun (WGS) entry which is preliminary data.</text>
</comment>
<accession>A0A0F9JWW8</accession>
<dbReference type="EMBL" id="LAZR01009175">
    <property type="protein sequence ID" value="KKM74223.1"/>
    <property type="molecule type" value="Genomic_DNA"/>
</dbReference>
<keyword evidence="1" id="KW-1133">Transmembrane helix</keyword>
<evidence type="ECO:0000313" key="2">
    <source>
        <dbReference type="EMBL" id="KKM74223.1"/>
    </source>
</evidence>
<feature type="transmembrane region" description="Helical" evidence="1">
    <location>
        <begin position="37"/>
        <end position="53"/>
    </location>
</feature>
<protein>
    <recommendedName>
        <fullName evidence="3">Cation/H+ exchanger domain-containing protein</fullName>
    </recommendedName>
</protein>
<keyword evidence="1" id="KW-0472">Membrane</keyword>